<dbReference type="OrthoDB" id="583449at2"/>
<dbReference type="RefSeq" id="WP_015185552.1">
    <property type="nucleotide sequence ID" value="NC_019738.1"/>
</dbReference>
<keyword evidence="2" id="KW-1185">Reference proteome</keyword>
<sequence>MSKDKILYIDSKPTRARMLPLLHFQQYQAFQQALEQLLQTITLADGQEAGLREGYQNVQLLFKRQISALSAEDFAPEHAPRWQSLQTEIYKQMRLLETDMMLLQASRSSATSQRRVLSVRDRLNTLIQYCEALLQL</sequence>
<organism evidence="1 2">
    <name type="scientific">Allocoleopsis franciscana PCC 7113</name>
    <dbReference type="NCBI Taxonomy" id="1173027"/>
    <lineage>
        <taxon>Bacteria</taxon>
        <taxon>Bacillati</taxon>
        <taxon>Cyanobacteriota</taxon>
        <taxon>Cyanophyceae</taxon>
        <taxon>Coleofasciculales</taxon>
        <taxon>Coleofasciculaceae</taxon>
        <taxon>Allocoleopsis</taxon>
        <taxon>Allocoleopsis franciscana</taxon>
    </lineage>
</organism>
<dbReference type="EMBL" id="CP003630">
    <property type="protein sequence ID" value="AFZ21423.1"/>
    <property type="molecule type" value="Genomic_DNA"/>
</dbReference>
<evidence type="ECO:0008006" key="3">
    <source>
        <dbReference type="Google" id="ProtNLM"/>
    </source>
</evidence>
<accession>K9WMK4</accession>
<dbReference type="InterPro" id="IPR047810">
    <property type="entry name" value="PatD-like"/>
</dbReference>
<dbReference type="STRING" id="1173027.Mic7113_5803"/>
<dbReference type="Proteomes" id="UP000010471">
    <property type="component" value="Chromosome"/>
</dbReference>
<reference evidence="1 2" key="1">
    <citation type="submission" date="2012-06" db="EMBL/GenBank/DDBJ databases">
        <title>Finished chromosome of genome of Microcoleus sp. PCC 7113.</title>
        <authorList>
            <consortium name="US DOE Joint Genome Institute"/>
            <person name="Gugger M."/>
            <person name="Coursin T."/>
            <person name="Rippka R."/>
            <person name="Tandeau De Marsac N."/>
            <person name="Huntemann M."/>
            <person name="Wei C.-L."/>
            <person name="Han J."/>
            <person name="Detter J.C."/>
            <person name="Han C."/>
            <person name="Tapia R."/>
            <person name="Chen A."/>
            <person name="Kyrpides N."/>
            <person name="Mavromatis K."/>
            <person name="Markowitz V."/>
            <person name="Szeto E."/>
            <person name="Ivanova N."/>
            <person name="Pagani I."/>
            <person name="Pati A."/>
            <person name="Goodwin L."/>
            <person name="Nordberg H.P."/>
            <person name="Cantor M.N."/>
            <person name="Hua S.X."/>
            <person name="Woyke T."/>
            <person name="Kerfeld C.A."/>
        </authorList>
    </citation>
    <scope>NUCLEOTIDE SEQUENCE [LARGE SCALE GENOMIC DNA]</scope>
    <source>
        <strain evidence="1 2">PCC 7113</strain>
    </source>
</reference>
<dbReference type="HOGENOM" id="CLU_158638_0_0_3"/>
<evidence type="ECO:0000313" key="2">
    <source>
        <dbReference type="Proteomes" id="UP000010471"/>
    </source>
</evidence>
<dbReference type="NCBIfam" id="NF037954">
    <property type="entry name" value="het_cyst_PatD"/>
    <property type="match status" value="1"/>
</dbReference>
<dbReference type="KEGG" id="mic:Mic7113_5803"/>
<name>K9WMK4_9CYAN</name>
<proteinExistence type="predicted"/>
<evidence type="ECO:0000313" key="1">
    <source>
        <dbReference type="EMBL" id="AFZ21423.1"/>
    </source>
</evidence>
<dbReference type="eggNOG" id="ENOG5033146">
    <property type="taxonomic scope" value="Bacteria"/>
</dbReference>
<protein>
    <recommendedName>
        <fullName evidence="3">Heterocyst frequency control protein PatD</fullName>
    </recommendedName>
</protein>
<gene>
    <name evidence="1" type="ORF">Mic7113_5803</name>
</gene>
<dbReference type="AlphaFoldDB" id="K9WMK4"/>